<keyword evidence="2" id="KW-1185">Reference proteome</keyword>
<evidence type="ECO:0000313" key="2">
    <source>
        <dbReference type="Proteomes" id="UP000887159"/>
    </source>
</evidence>
<sequence>MSGRYANGTEWNQVIFSDEFRFSLSSDNNRVRVWRPRGERLNPAFALQRHTAPTASVMRYVHDILQPHVLPLMQRLPGAPFQQDNARPHTTRMSQDFIRIVTTILWPTRSPDLSPIEHI</sequence>
<dbReference type="AlphaFoldDB" id="A0A8X6RXL9"/>
<dbReference type="Proteomes" id="UP000887159">
    <property type="component" value="Unassembled WGS sequence"/>
</dbReference>
<reference evidence="1" key="1">
    <citation type="submission" date="2020-08" db="EMBL/GenBank/DDBJ databases">
        <title>Multicomponent nature underlies the extraordinary mechanical properties of spider dragline silk.</title>
        <authorList>
            <person name="Kono N."/>
            <person name="Nakamura H."/>
            <person name="Mori M."/>
            <person name="Yoshida Y."/>
            <person name="Ohtoshi R."/>
            <person name="Malay A.D."/>
            <person name="Moran D.A.P."/>
            <person name="Tomita M."/>
            <person name="Numata K."/>
            <person name="Arakawa K."/>
        </authorList>
    </citation>
    <scope>NUCLEOTIDE SEQUENCE</scope>
</reference>
<dbReference type="GO" id="GO:0003676">
    <property type="term" value="F:nucleic acid binding"/>
    <property type="evidence" value="ECO:0007669"/>
    <property type="project" value="InterPro"/>
</dbReference>
<accession>A0A8X6RXL9</accession>
<dbReference type="InterPro" id="IPR036397">
    <property type="entry name" value="RNaseH_sf"/>
</dbReference>
<evidence type="ECO:0000313" key="1">
    <source>
        <dbReference type="EMBL" id="GFY00670.1"/>
    </source>
</evidence>
<proteinExistence type="predicted"/>
<dbReference type="Gene3D" id="3.30.420.10">
    <property type="entry name" value="Ribonuclease H-like superfamily/Ribonuclease H"/>
    <property type="match status" value="1"/>
</dbReference>
<comment type="caution">
    <text evidence="1">The sequence shown here is derived from an EMBL/GenBank/DDBJ whole genome shotgun (WGS) entry which is preliminary data.</text>
</comment>
<gene>
    <name evidence="1" type="primary">X975_05572</name>
    <name evidence="1" type="ORF">TNCV_2140641</name>
</gene>
<protein>
    <submittedName>
        <fullName evidence="1">Transposable element Tcb2 transposase</fullName>
    </submittedName>
</protein>
<organism evidence="1 2">
    <name type="scientific">Trichonephila clavipes</name>
    <name type="common">Golden silk orbweaver</name>
    <name type="synonym">Nephila clavipes</name>
    <dbReference type="NCBI Taxonomy" id="2585209"/>
    <lineage>
        <taxon>Eukaryota</taxon>
        <taxon>Metazoa</taxon>
        <taxon>Ecdysozoa</taxon>
        <taxon>Arthropoda</taxon>
        <taxon>Chelicerata</taxon>
        <taxon>Arachnida</taxon>
        <taxon>Araneae</taxon>
        <taxon>Araneomorphae</taxon>
        <taxon>Entelegynae</taxon>
        <taxon>Araneoidea</taxon>
        <taxon>Nephilidae</taxon>
        <taxon>Trichonephila</taxon>
    </lineage>
</organism>
<dbReference type="EMBL" id="BMAU01021221">
    <property type="protein sequence ID" value="GFY00670.1"/>
    <property type="molecule type" value="Genomic_DNA"/>
</dbReference>
<name>A0A8X6RXL9_TRICX</name>